<dbReference type="InterPro" id="IPR050152">
    <property type="entry name" value="ChlB/BchB/BchZ"/>
</dbReference>
<dbReference type="Gene3D" id="1.10.8.550">
    <property type="entry name" value="Proto-chlorophyllide reductase 57 kD subunit B"/>
    <property type="match status" value="1"/>
</dbReference>
<proteinExistence type="inferred from homology"/>
<protein>
    <recommendedName>
        <fullName evidence="11">Light-independent protochlorophyllide reductase subunit B</fullName>
        <shortName evidence="11">DPOR subunit B</shortName>
        <shortName evidence="11">LI-POR subunit B</shortName>
        <ecNumber evidence="11">1.3.7.7</ecNumber>
    </recommendedName>
</protein>
<keyword evidence="1 11" id="KW-0004">4Fe-4S</keyword>
<comment type="function">
    <text evidence="11">Component of the dark-operative protochlorophyllide reductase (DPOR) that uses Mg-ATP and reduced ferredoxin to reduce ring D of protochlorophyllide (Pchlide) to form chlorophyllide a (Chlide). This reaction is light-independent. The NB-protein (BchN-BchB) is the catalytic component of the complex.</text>
</comment>
<keyword evidence="5 11" id="KW-0067">ATP-binding</keyword>
<evidence type="ECO:0000256" key="9">
    <source>
        <dbReference type="ARBA" id="ARBA00023171"/>
    </source>
</evidence>
<evidence type="ECO:0000256" key="1">
    <source>
        <dbReference type="ARBA" id="ARBA00022485"/>
    </source>
</evidence>
<comment type="cofactor">
    <cofactor evidence="11">
        <name>[4Fe-4S] cluster</name>
        <dbReference type="ChEBI" id="CHEBI:49883"/>
    </cofactor>
    <text evidence="11">Binds 1 [4Fe-4S] cluster per heterodimer. The cluster is bound at the heterodimer interface by residues from both subunits.</text>
</comment>
<keyword evidence="2 11" id="KW-0602">Photosynthesis</keyword>
<evidence type="ECO:0000313" key="14">
    <source>
        <dbReference type="EMBL" id="SMY07055.1"/>
    </source>
</evidence>
<dbReference type="NCBIfam" id="TIGR01278">
    <property type="entry name" value="DPOR_BchB"/>
    <property type="match status" value="1"/>
</dbReference>
<keyword evidence="15" id="KW-1185">Reference proteome</keyword>
<dbReference type="PANTHER" id="PTHR33712">
    <property type="entry name" value="LIGHT-INDEPENDENT PROTOCHLOROPHYLLIDE REDUCTASE SUBUNIT B"/>
    <property type="match status" value="1"/>
</dbReference>
<organism evidence="14 15">
    <name type="scientific">Flavimaricola marinus</name>
    <dbReference type="NCBI Taxonomy" id="1819565"/>
    <lineage>
        <taxon>Bacteria</taxon>
        <taxon>Pseudomonadati</taxon>
        <taxon>Pseudomonadota</taxon>
        <taxon>Alphaproteobacteria</taxon>
        <taxon>Rhodobacterales</taxon>
        <taxon>Paracoccaceae</taxon>
        <taxon>Flavimaricola</taxon>
    </lineage>
</organism>
<evidence type="ECO:0000256" key="5">
    <source>
        <dbReference type="ARBA" id="ARBA00022840"/>
    </source>
</evidence>
<evidence type="ECO:0000256" key="7">
    <source>
        <dbReference type="ARBA" id="ARBA00023004"/>
    </source>
</evidence>
<keyword evidence="4 11" id="KW-0547">Nucleotide-binding</keyword>
<dbReference type="InterPro" id="IPR000510">
    <property type="entry name" value="Nase/OxRdtase_comp1"/>
</dbReference>
<dbReference type="InterPro" id="IPR016209">
    <property type="entry name" value="Protochlorophyllide_Rdtase"/>
</dbReference>
<dbReference type="EMBL" id="FXZK01000001">
    <property type="protein sequence ID" value="SMY07055.1"/>
    <property type="molecule type" value="Genomic_DNA"/>
</dbReference>
<evidence type="ECO:0000256" key="6">
    <source>
        <dbReference type="ARBA" id="ARBA00023002"/>
    </source>
</evidence>
<evidence type="ECO:0000256" key="8">
    <source>
        <dbReference type="ARBA" id="ARBA00023014"/>
    </source>
</evidence>
<evidence type="ECO:0000256" key="11">
    <source>
        <dbReference type="HAMAP-Rule" id="MF_00353"/>
    </source>
</evidence>
<dbReference type="GO" id="GO:0019685">
    <property type="term" value="P:photosynthesis, dark reaction"/>
    <property type="evidence" value="ECO:0007669"/>
    <property type="project" value="InterPro"/>
</dbReference>
<dbReference type="SUPFAM" id="SSF53807">
    <property type="entry name" value="Helical backbone' metal receptor"/>
    <property type="match status" value="1"/>
</dbReference>
<evidence type="ECO:0000256" key="4">
    <source>
        <dbReference type="ARBA" id="ARBA00022741"/>
    </source>
</evidence>
<dbReference type="PANTHER" id="PTHR33712:SF7">
    <property type="entry name" value="LIGHT-INDEPENDENT PROTOCHLOROPHYLLIDE REDUCTASE SUBUNIT B"/>
    <property type="match status" value="1"/>
</dbReference>
<dbReference type="GO" id="GO:0016730">
    <property type="term" value="F:oxidoreductase activity, acting on iron-sulfur proteins as donors"/>
    <property type="evidence" value="ECO:0007669"/>
    <property type="project" value="InterPro"/>
</dbReference>
<dbReference type="InterPro" id="IPR005969">
    <property type="entry name" value="Protochl_reductB"/>
</dbReference>
<dbReference type="Pfam" id="PF00148">
    <property type="entry name" value="Oxidored_nitro"/>
    <property type="match status" value="1"/>
</dbReference>
<keyword evidence="3 11" id="KW-0479">Metal-binding</keyword>
<dbReference type="EC" id="1.3.7.7" evidence="11"/>
<dbReference type="InterPro" id="IPR042298">
    <property type="entry name" value="P-CP_red_C"/>
</dbReference>
<evidence type="ECO:0000259" key="12">
    <source>
        <dbReference type="Pfam" id="PF00148"/>
    </source>
</evidence>
<sequence length="522" mass="57345">MKLTVWTYEGPPHVGAMRVATAMKGLHYVLHAPQGDTYADLLFTMIERRNHRPPVSYTTFQARDLGADTANLFKTACKEAVERFDPQAIIVGASCTAELIQDDPGGMAETMDLGIPVIPLELPSYQRKENFGADETLFQIVRTLAQPQERTSRISCNILGPTALGFRARDNVEEITGLLSELGVQVNVVAPLNATPADIARLPAAHFNVLLYPETGEAAARWLEKTHDQSYTSVLPIGVGGTRDFIAEIARLSGKPVARDESRLRLPWWSSSVDSTYLTGKRVFLFGDGSHVMAMARVARDEMGFEVVGMGCYNREMARPLRAMAKDYGVAPLITDDYLEVEAAIEAAAPEMILGTQMERHIGKRLGIPCAVISAPVHVQDFPARYSPVMGFEGANVLFDTLIHPLVMGLEEHLLAMFREDFEFHDAAGPSHHGAKAQARVDSADASGGSLPAKMKDNGVPLPDAVTDENVVWLSDAERELKKIPFFVRGKARRNTETFAIEKGINQISVETLYEAKAHYAR</sequence>
<keyword evidence="6 11" id="KW-0560">Oxidoreductase</keyword>
<comment type="subunit">
    <text evidence="11">Protochlorophyllide reductase is composed of three subunits; BchL, BchN and BchB. Forms a heterotetramer of two BchB and two BchN subunits.</text>
</comment>
<dbReference type="GO" id="GO:0036070">
    <property type="term" value="P:light-independent bacteriochlorophyll biosynthetic process"/>
    <property type="evidence" value="ECO:0007669"/>
    <property type="project" value="UniProtKB-UniRule"/>
</dbReference>
<dbReference type="Proteomes" id="UP000201613">
    <property type="component" value="Unassembled WGS sequence"/>
</dbReference>
<dbReference type="GO" id="GO:0016636">
    <property type="term" value="F:oxidoreductase activity, acting on the CH-CH group of donors, iron-sulfur protein as acceptor"/>
    <property type="evidence" value="ECO:0007669"/>
    <property type="project" value="UniProtKB-UniRule"/>
</dbReference>
<dbReference type="UniPathway" id="UPA00671"/>
<feature type="active site" description="Proton donor" evidence="11">
    <location>
        <position position="274"/>
    </location>
</feature>
<evidence type="ECO:0000256" key="10">
    <source>
        <dbReference type="ARBA" id="ARBA00023181"/>
    </source>
</evidence>
<dbReference type="AlphaFoldDB" id="A0A238LCB4"/>
<comment type="pathway">
    <text evidence="11">Porphyrin-containing compound metabolism; bacteriochlorophyll biosynthesis (light-independent).</text>
</comment>
<reference evidence="14 15" key="1">
    <citation type="submission" date="2017-05" db="EMBL/GenBank/DDBJ databases">
        <authorList>
            <person name="Song R."/>
            <person name="Chenine A.L."/>
            <person name="Ruprecht R.M."/>
        </authorList>
    </citation>
    <scope>NUCLEOTIDE SEQUENCE [LARGE SCALE GENOMIC DNA]</scope>
    <source>
        <strain evidence="14 15">CECT 8899</strain>
    </source>
</reference>
<dbReference type="Gene3D" id="3.40.50.1980">
    <property type="entry name" value="Nitrogenase molybdenum iron protein domain"/>
    <property type="match status" value="3"/>
</dbReference>
<evidence type="ECO:0000313" key="15">
    <source>
        <dbReference type="Proteomes" id="UP000201613"/>
    </source>
</evidence>
<dbReference type="OrthoDB" id="5717231at2"/>
<feature type="domain" description="Nitrogenase/oxidoreductase component 1" evidence="12">
    <location>
        <begin position="12"/>
        <end position="405"/>
    </location>
</feature>
<keyword evidence="8 11" id="KW-0411">Iron-sulfur</keyword>
<feature type="domain" description="Light-independent protochlorophyllide reductase subunit B-like C-terminal" evidence="13">
    <location>
        <begin position="473"/>
        <end position="517"/>
    </location>
</feature>
<comment type="catalytic activity">
    <reaction evidence="11">
        <text>chlorophyllide a + oxidized 2[4Fe-4S]-[ferredoxin] + 2 ADP + 2 phosphate = protochlorophyllide a + reduced 2[4Fe-4S]-[ferredoxin] + 2 ATP + 2 H2O</text>
        <dbReference type="Rhea" id="RHEA:28202"/>
        <dbReference type="Rhea" id="RHEA-COMP:10002"/>
        <dbReference type="Rhea" id="RHEA-COMP:10004"/>
        <dbReference type="ChEBI" id="CHEBI:15377"/>
        <dbReference type="ChEBI" id="CHEBI:30616"/>
        <dbReference type="ChEBI" id="CHEBI:33722"/>
        <dbReference type="ChEBI" id="CHEBI:33723"/>
        <dbReference type="ChEBI" id="CHEBI:43474"/>
        <dbReference type="ChEBI" id="CHEBI:83348"/>
        <dbReference type="ChEBI" id="CHEBI:83350"/>
        <dbReference type="ChEBI" id="CHEBI:456216"/>
        <dbReference type="EC" id="1.3.7.7"/>
    </reaction>
</comment>
<dbReference type="Pfam" id="PF08369">
    <property type="entry name" value="PCP_red"/>
    <property type="match status" value="1"/>
</dbReference>
<dbReference type="HAMAP" id="MF_00353">
    <property type="entry name" value="ChlB_BchB"/>
    <property type="match status" value="1"/>
</dbReference>
<evidence type="ECO:0000256" key="3">
    <source>
        <dbReference type="ARBA" id="ARBA00022723"/>
    </source>
</evidence>
<evidence type="ECO:0000259" key="13">
    <source>
        <dbReference type="Pfam" id="PF08369"/>
    </source>
</evidence>
<dbReference type="PIRSF" id="PIRSF000163">
    <property type="entry name" value="PCP_ChlB"/>
    <property type="match status" value="1"/>
</dbReference>
<dbReference type="Gene3D" id="1.20.89.20">
    <property type="match status" value="1"/>
</dbReference>
<dbReference type="GO" id="GO:0051539">
    <property type="term" value="F:4 iron, 4 sulfur cluster binding"/>
    <property type="evidence" value="ECO:0007669"/>
    <property type="project" value="UniProtKB-UniRule"/>
</dbReference>
<feature type="binding site" evidence="11">
    <location>
        <position position="36"/>
    </location>
    <ligand>
        <name>[4Fe-4S] cluster</name>
        <dbReference type="ChEBI" id="CHEBI:49883"/>
        <note>ligand shared with heterodimeric partner</note>
    </ligand>
</feature>
<gene>
    <name evidence="11 14" type="primary">bchB</name>
    <name evidence="14" type="ORF">LOM8899_01187</name>
</gene>
<evidence type="ECO:0000256" key="2">
    <source>
        <dbReference type="ARBA" id="ARBA00022531"/>
    </source>
</evidence>
<dbReference type="GO" id="GO:0005524">
    <property type="term" value="F:ATP binding"/>
    <property type="evidence" value="ECO:0007669"/>
    <property type="project" value="UniProtKB-UniRule"/>
</dbReference>
<feature type="binding site" evidence="11">
    <location>
        <begin position="409"/>
        <end position="410"/>
    </location>
    <ligand>
        <name>substrate</name>
    </ligand>
</feature>
<name>A0A238LCB4_9RHOB</name>
<comment type="similarity">
    <text evidence="11">Belongs to the ChlB/BchB/BchZ family.</text>
</comment>
<dbReference type="InterPro" id="IPR013580">
    <property type="entry name" value="LI-POR_suB-like_C"/>
</dbReference>
<accession>A0A238LCB4</accession>
<keyword evidence="7 11" id="KW-0408">Iron</keyword>
<keyword evidence="9 11" id="KW-0149">Chlorophyll biosynthesis</keyword>
<dbReference type="GO" id="GO:0046872">
    <property type="term" value="F:metal ion binding"/>
    <property type="evidence" value="ECO:0007669"/>
    <property type="project" value="UniProtKB-KW"/>
</dbReference>
<keyword evidence="10 11" id="KW-0077">Bacteriochlorophyll biosynthesis</keyword>
<dbReference type="RefSeq" id="WP_093991450.1">
    <property type="nucleotide sequence ID" value="NZ_FXZK01000001.1"/>
</dbReference>